<feature type="disulfide bond" evidence="23">
    <location>
        <begin position="3106"/>
        <end position="3133"/>
    </location>
</feature>
<dbReference type="PROSITE" id="PS01186">
    <property type="entry name" value="EGF_2"/>
    <property type="match status" value="1"/>
</dbReference>
<dbReference type="FunFam" id="3.10.100.10:FF:000011">
    <property type="entry name" value="Aggrecan core protein"/>
    <property type="match status" value="1"/>
</dbReference>
<dbReference type="InterPro" id="IPR000152">
    <property type="entry name" value="EGF-type_Asp/Asn_hydroxyl_site"/>
</dbReference>
<dbReference type="InterPro" id="IPR013106">
    <property type="entry name" value="Ig_V-set"/>
</dbReference>
<evidence type="ECO:0000256" key="18">
    <source>
        <dbReference type="ARBA" id="ARBA00044099"/>
    </source>
</evidence>
<feature type="region of interest" description="Disordered" evidence="25">
    <location>
        <begin position="661"/>
        <end position="747"/>
    </location>
</feature>
<feature type="disulfide bond" evidence="23">
    <location>
        <begin position="3077"/>
        <end position="3120"/>
    </location>
</feature>
<dbReference type="InterPro" id="IPR000742">
    <property type="entry name" value="EGF"/>
</dbReference>
<dbReference type="SUPFAM" id="SSF56436">
    <property type="entry name" value="C-type lectin-like"/>
    <property type="match status" value="3"/>
</dbReference>
<feature type="region of interest" description="Disordered" evidence="25">
    <location>
        <begin position="543"/>
        <end position="631"/>
    </location>
</feature>
<name>A0AAR2JZI0_PYGNA</name>
<dbReference type="GO" id="GO:0001750">
    <property type="term" value="C:photoreceptor outer segment"/>
    <property type="evidence" value="ECO:0007669"/>
    <property type="project" value="UniProtKB-SubCell"/>
</dbReference>
<feature type="domain" description="C-type lectin" evidence="27">
    <location>
        <begin position="2957"/>
        <end position="3071"/>
    </location>
</feature>
<keyword evidence="7" id="KW-0732">Signal</keyword>
<feature type="region of interest" description="Disordered" evidence="25">
    <location>
        <begin position="2693"/>
        <end position="2735"/>
    </location>
</feature>
<dbReference type="InterPro" id="IPR001304">
    <property type="entry name" value="C-type_lectin-like"/>
</dbReference>
<keyword evidence="15" id="KW-0373">Hyaluronic acid</keyword>
<dbReference type="FunFam" id="2.10.25.10:FF:000006">
    <property type="entry name" value="Versican core protein-like isoform 1"/>
    <property type="match status" value="1"/>
</dbReference>
<feature type="compositionally biased region" description="Polar residues" evidence="25">
    <location>
        <begin position="1390"/>
        <end position="1403"/>
    </location>
</feature>
<evidence type="ECO:0000259" key="30">
    <source>
        <dbReference type="PROSITE" id="PS50963"/>
    </source>
</evidence>
<evidence type="ECO:0000256" key="3">
    <source>
        <dbReference type="ARBA" id="ARBA00022525"/>
    </source>
</evidence>
<feature type="compositionally biased region" description="Polar residues" evidence="25">
    <location>
        <begin position="2623"/>
        <end position="2638"/>
    </location>
</feature>
<feature type="region of interest" description="Disordered" evidence="25">
    <location>
        <begin position="2591"/>
        <end position="2672"/>
    </location>
</feature>
<feature type="region of interest" description="Disordered" evidence="25">
    <location>
        <begin position="2389"/>
        <end position="2417"/>
    </location>
</feature>
<feature type="compositionally biased region" description="Basic and acidic residues" evidence="25">
    <location>
        <begin position="620"/>
        <end position="631"/>
    </location>
</feature>
<keyword evidence="4" id="KW-0272">Extracellular matrix</keyword>
<feature type="disulfide bond" evidence="22">
    <location>
        <begin position="2934"/>
        <end position="2943"/>
    </location>
</feature>
<proteinExistence type="predicted"/>
<dbReference type="GeneTree" id="ENSGT00940000156102"/>
<feature type="compositionally biased region" description="Basic and acidic residues" evidence="25">
    <location>
        <begin position="1141"/>
        <end position="1159"/>
    </location>
</feature>
<dbReference type="SMART" id="SM00179">
    <property type="entry name" value="EGF_CA"/>
    <property type="match status" value="2"/>
</dbReference>
<evidence type="ECO:0000256" key="8">
    <source>
        <dbReference type="ARBA" id="ARBA00022734"/>
    </source>
</evidence>
<dbReference type="GO" id="GO:0010001">
    <property type="term" value="P:glial cell differentiation"/>
    <property type="evidence" value="ECO:0007669"/>
    <property type="project" value="TreeGrafter"/>
</dbReference>
<keyword evidence="12 22" id="KW-1015">Disulfide bond</keyword>
<feature type="compositionally biased region" description="Low complexity" evidence="25">
    <location>
        <begin position="827"/>
        <end position="838"/>
    </location>
</feature>
<keyword evidence="3" id="KW-0964">Secreted</keyword>
<feature type="region of interest" description="Disordered" evidence="25">
    <location>
        <begin position="2429"/>
        <end position="2483"/>
    </location>
</feature>
<dbReference type="InterPro" id="IPR018097">
    <property type="entry name" value="EGF_Ca-bd_CS"/>
</dbReference>
<feature type="region of interest" description="Disordered" evidence="25">
    <location>
        <begin position="356"/>
        <end position="391"/>
    </location>
</feature>
<dbReference type="InterPro" id="IPR000436">
    <property type="entry name" value="Sushi_SCR_CCP_dom"/>
</dbReference>
<dbReference type="GO" id="GO:0033165">
    <property type="term" value="C:interphotoreceptor matrix"/>
    <property type="evidence" value="ECO:0007669"/>
    <property type="project" value="UniProtKB-SubCell"/>
</dbReference>
<evidence type="ECO:0000256" key="9">
    <source>
        <dbReference type="ARBA" id="ARBA00022737"/>
    </source>
</evidence>
<dbReference type="Pfam" id="PF00084">
    <property type="entry name" value="Sushi"/>
    <property type="match status" value="1"/>
</dbReference>
<dbReference type="GO" id="GO:0007155">
    <property type="term" value="P:cell adhesion"/>
    <property type="evidence" value="ECO:0007669"/>
    <property type="project" value="InterPro"/>
</dbReference>
<feature type="compositionally biased region" description="Low complexity" evidence="25">
    <location>
        <begin position="1546"/>
        <end position="1556"/>
    </location>
</feature>
<dbReference type="PANTHER" id="PTHR22804">
    <property type="entry name" value="AGGRECAN/VERSICAN PROTEOGLYCAN"/>
    <property type="match status" value="1"/>
</dbReference>
<feature type="region of interest" description="Disordered" evidence="25">
    <location>
        <begin position="1851"/>
        <end position="1875"/>
    </location>
</feature>
<keyword evidence="11" id="KW-0654">Proteoglycan</keyword>
<dbReference type="PANTHER" id="PTHR22804:SF6">
    <property type="entry name" value="VERSICAN CORE PROTEIN"/>
    <property type="match status" value="1"/>
</dbReference>
<feature type="compositionally biased region" description="Polar residues" evidence="25">
    <location>
        <begin position="2791"/>
        <end position="2808"/>
    </location>
</feature>
<dbReference type="SUPFAM" id="SSF57196">
    <property type="entry name" value="EGF/Laminin"/>
    <property type="match status" value="1"/>
</dbReference>
<feature type="region of interest" description="Disordered" evidence="25">
    <location>
        <begin position="1508"/>
        <end position="1569"/>
    </location>
</feature>
<keyword evidence="9" id="KW-0677">Repeat</keyword>
<dbReference type="InterPro" id="IPR001881">
    <property type="entry name" value="EGF-like_Ca-bd_dom"/>
</dbReference>
<dbReference type="SMART" id="SM00406">
    <property type="entry name" value="IGv"/>
    <property type="match status" value="1"/>
</dbReference>
<evidence type="ECO:0000259" key="27">
    <source>
        <dbReference type="PROSITE" id="PS50041"/>
    </source>
</evidence>
<organism evidence="31 32">
    <name type="scientific">Pygocentrus nattereri</name>
    <name type="common">Red-bellied piranha</name>
    <dbReference type="NCBI Taxonomy" id="42514"/>
    <lineage>
        <taxon>Eukaryota</taxon>
        <taxon>Metazoa</taxon>
        <taxon>Chordata</taxon>
        <taxon>Craniata</taxon>
        <taxon>Vertebrata</taxon>
        <taxon>Euteleostomi</taxon>
        <taxon>Actinopterygii</taxon>
        <taxon>Neopterygii</taxon>
        <taxon>Teleostei</taxon>
        <taxon>Ostariophysi</taxon>
        <taxon>Characiformes</taxon>
        <taxon>Characoidei</taxon>
        <taxon>Pygocentrus</taxon>
    </lineage>
</organism>
<feature type="domain" description="EGF-like" evidence="26">
    <location>
        <begin position="2870"/>
        <end position="2906"/>
    </location>
</feature>
<dbReference type="PROSITE" id="PS00010">
    <property type="entry name" value="ASX_HYDROXYL"/>
    <property type="match status" value="1"/>
</dbReference>
<evidence type="ECO:0000256" key="7">
    <source>
        <dbReference type="ARBA" id="ARBA00022729"/>
    </source>
</evidence>
<feature type="compositionally biased region" description="Basic and acidic residues" evidence="25">
    <location>
        <begin position="2640"/>
        <end position="2649"/>
    </location>
</feature>
<keyword evidence="5 22" id="KW-0245">EGF-like domain</keyword>
<evidence type="ECO:0000256" key="12">
    <source>
        <dbReference type="ARBA" id="ARBA00023157"/>
    </source>
</evidence>
<feature type="compositionally biased region" description="Acidic residues" evidence="25">
    <location>
        <begin position="862"/>
        <end position="871"/>
    </location>
</feature>
<evidence type="ECO:0000256" key="2">
    <source>
        <dbReference type="ARBA" id="ARBA00004593"/>
    </source>
</evidence>
<dbReference type="GO" id="GO:0002052">
    <property type="term" value="P:positive regulation of neuroblast proliferation"/>
    <property type="evidence" value="ECO:0007669"/>
    <property type="project" value="TreeGrafter"/>
</dbReference>
<dbReference type="Pfam" id="PF00008">
    <property type="entry name" value="EGF"/>
    <property type="match status" value="2"/>
</dbReference>
<feature type="compositionally biased region" description="Acidic residues" evidence="25">
    <location>
        <begin position="685"/>
        <end position="698"/>
    </location>
</feature>
<feature type="compositionally biased region" description="Basic and acidic residues" evidence="25">
    <location>
        <begin position="2452"/>
        <end position="2483"/>
    </location>
</feature>
<feature type="compositionally biased region" description="Polar residues" evidence="25">
    <location>
        <begin position="2693"/>
        <end position="2703"/>
    </location>
</feature>
<feature type="compositionally biased region" description="Low complexity" evidence="25">
    <location>
        <begin position="1409"/>
        <end position="1426"/>
    </location>
</feature>
<evidence type="ECO:0000256" key="1">
    <source>
        <dbReference type="ARBA" id="ARBA00004504"/>
    </source>
</evidence>
<evidence type="ECO:0000256" key="20">
    <source>
        <dbReference type="ARBA" id="ARBA00044263"/>
    </source>
</evidence>
<keyword evidence="10" id="KW-0106">Calcium</keyword>
<feature type="region of interest" description="Disordered" evidence="25">
    <location>
        <begin position="1390"/>
        <end position="1430"/>
    </location>
</feature>
<dbReference type="Pfam" id="PF00193">
    <property type="entry name" value="Xlink"/>
    <property type="match status" value="2"/>
</dbReference>
<feature type="region of interest" description="Disordered" evidence="25">
    <location>
        <begin position="813"/>
        <end position="908"/>
    </location>
</feature>
<dbReference type="CDD" id="cd00033">
    <property type="entry name" value="CCP"/>
    <property type="match status" value="1"/>
</dbReference>
<feature type="region of interest" description="Disordered" evidence="25">
    <location>
        <begin position="1605"/>
        <end position="1664"/>
    </location>
</feature>
<dbReference type="SUPFAM" id="SSF48726">
    <property type="entry name" value="Immunoglobulin"/>
    <property type="match status" value="1"/>
</dbReference>
<dbReference type="GO" id="GO:0030246">
    <property type="term" value="F:carbohydrate binding"/>
    <property type="evidence" value="ECO:0007669"/>
    <property type="project" value="UniProtKB-KW"/>
</dbReference>
<dbReference type="InterPro" id="IPR036179">
    <property type="entry name" value="Ig-like_dom_sf"/>
</dbReference>
<dbReference type="CDD" id="cd00054">
    <property type="entry name" value="EGF_CA"/>
    <property type="match status" value="2"/>
</dbReference>
<feature type="disulfide bond" evidence="24">
    <location>
        <begin position="261"/>
        <end position="282"/>
    </location>
</feature>
<dbReference type="InterPro" id="IPR013783">
    <property type="entry name" value="Ig-like_fold"/>
</dbReference>
<feature type="compositionally biased region" description="Low complexity" evidence="25">
    <location>
        <begin position="663"/>
        <end position="678"/>
    </location>
</feature>
<dbReference type="PROSITE" id="PS00615">
    <property type="entry name" value="C_TYPE_LECTIN_1"/>
    <property type="match status" value="1"/>
</dbReference>
<keyword evidence="13" id="KW-0325">Glycoprotein</keyword>
<dbReference type="SUPFAM" id="SSF57535">
    <property type="entry name" value="Complement control module/SCR domain"/>
    <property type="match status" value="1"/>
</dbReference>
<dbReference type="GO" id="GO:0007417">
    <property type="term" value="P:central nervous system development"/>
    <property type="evidence" value="ECO:0007669"/>
    <property type="project" value="TreeGrafter"/>
</dbReference>
<evidence type="ECO:0000256" key="25">
    <source>
        <dbReference type="SAM" id="MobiDB-lite"/>
    </source>
</evidence>
<feature type="domain" description="Ig-like" evidence="28">
    <location>
        <begin position="1"/>
        <end position="113"/>
    </location>
</feature>
<dbReference type="PROSITE" id="PS50041">
    <property type="entry name" value="C_TYPE_LECTIN_2"/>
    <property type="match status" value="1"/>
</dbReference>
<dbReference type="SMART" id="SM00409">
    <property type="entry name" value="IG"/>
    <property type="match status" value="1"/>
</dbReference>
<dbReference type="PROSITE" id="PS50026">
    <property type="entry name" value="EGF_3"/>
    <property type="match status" value="2"/>
</dbReference>
<feature type="compositionally biased region" description="Low complexity" evidence="25">
    <location>
        <begin position="1166"/>
        <end position="1181"/>
    </location>
</feature>
<evidence type="ECO:0000256" key="19">
    <source>
        <dbReference type="ARBA" id="ARBA00044230"/>
    </source>
</evidence>
<dbReference type="GO" id="GO:0005509">
    <property type="term" value="F:calcium ion binding"/>
    <property type="evidence" value="ECO:0007669"/>
    <property type="project" value="InterPro"/>
</dbReference>
<feature type="region of interest" description="Disordered" evidence="25">
    <location>
        <begin position="921"/>
        <end position="1005"/>
    </location>
</feature>
<feature type="compositionally biased region" description="Polar residues" evidence="25">
    <location>
        <begin position="1316"/>
        <end position="1336"/>
    </location>
</feature>
<dbReference type="CDD" id="cd03517">
    <property type="entry name" value="Link_domain_CSPGs_modules_1_3"/>
    <property type="match status" value="1"/>
</dbReference>
<feature type="compositionally biased region" description="Acidic residues" evidence="25">
    <location>
        <begin position="952"/>
        <end position="968"/>
    </location>
</feature>
<dbReference type="InterPro" id="IPR035976">
    <property type="entry name" value="Sushi/SCR/CCP_sf"/>
</dbReference>
<keyword evidence="6 23" id="KW-0768">Sushi</keyword>
<evidence type="ECO:0000256" key="24">
    <source>
        <dbReference type="PROSITE-ProRule" id="PRU00323"/>
    </source>
</evidence>
<feature type="domain" description="Link" evidence="30">
    <location>
        <begin position="217"/>
        <end position="314"/>
    </location>
</feature>
<feature type="disulfide bond" evidence="24">
    <location>
        <begin position="163"/>
        <end position="184"/>
    </location>
</feature>
<dbReference type="PROSITE" id="PS01187">
    <property type="entry name" value="EGF_CA"/>
    <property type="match status" value="1"/>
</dbReference>
<feature type="domain" description="Sushi" evidence="29">
    <location>
        <begin position="3075"/>
        <end position="3135"/>
    </location>
</feature>
<feature type="region of interest" description="Disordered" evidence="25">
    <location>
        <begin position="2791"/>
        <end position="2812"/>
    </location>
</feature>
<evidence type="ECO:0000313" key="31">
    <source>
        <dbReference type="Ensembl" id="ENSPNAP00000057395.1"/>
    </source>
</evidence>
<dbReference type="InterPro" id="IPR000538">
    <property type="entry name" value="Link_dom"/>
</dbReference>
<dbReference type="FunFam" id="3.10.100.10:FF:000002">
    <property type="entry name" value="Hyaluronan proteoglycan link protein 1"/>
    <property type="match status" value="1"/>
</dbReference>
<evidence type="ECO:0000256" key="22">
    <source>
        <dbReference type="PROSITE-ProRule" id="PRU00076"/>
    </source>
</evidence>
<evidence type="ECO:0000256" key="6">
    <source>
        <dbReference type="ARBA" id="ARBA00022659"/>
    </source>
</evidence>
<feature type="compositionally biased region" description="Low complexity" evidence="25">
    <location>
        <begin position="2164"/>
        <end position="2191"/>
    </location>
</feature>
<keyword evidence="16" id="KW-0393">Immunoglobulin domain</keyword>
<dbReference type="CDD" id="cd03588">
    <property type="entry name" value="CLECT_CSPGs"/>
    <property type="match status" value="1"/>
</dbReference>
<dbReference type="PROSITE" id="PS50963">
    <property type="entry name" value="LINK_2"/>
    <property type="match status" value="2"/>
</dbReference>
<feature type="region of interest" description="Disordered" evidence="25">
    <location>
        <begin position="1113"/>
        <end position="1201"/>
    </location>
</feature>
<dbReference type="Gene3D" id="2.60.40.10">
    <property type="entry name" value="Immunoglobulins"/>
    <property type="match status" value="1"/>
</dbReference>
<feature type="domain" description="EGF-like" evidence="26">
    <location>
        <begin position="2908"/>
        <end position="2944"/>
    </location>
</feature>
<dbReference type="Pfam" id="PF00059">
    <property type="entry name" value="Lectin_C"/>
    <property type="match status" value="1"/>
</dbReference>
<evidence type="ECO:0000256" key="4">
    <source>
        <dbReference type="ARBA" id="ARBA00022530"/>
    </source>
</evidence>
<dbReference type="GO" id="GO:0045202">
    <property type="term" value="C:synapse"/>
    <property type="evidence" value="ECO:0007669"/>
    <property type="project" value="TreeGrafter"/>
</dbReference>
<dbReference type="PROSITE" id="PS00022">
    <property type="entry name" value="EGF_1"/>
    <property type="match status" value="2"/>
</dbReference>
<protein>
    <recommendedName>
        <fullName evidence="18">Versican core protein</fullName>
    </recommendedName>
    <alternativeName>
        <fullName evidence="19">Chondroitin sulfate proteoglycan core protein 2</fullName>
    </alternativeName>
    <alternativeName>
        <fullName evidence="20">Large fibroblast proteoglycan</fullName>
    </alternativeName>
    <alternativeName>
        <fullName evidence="21">PG-M</fullName>
    </alternativeName>
</protein>
<evidence type="ECO:0000256" key="14">
    <source>
        <dbReference type="ARBA" id="ARBA00023273"/>
    </source>
</evidence>
<dbReference type="GO" id="GO:0001501">
    <property type="term" value="P:skeletal system development"/>
    <property type="evidence" value="ECO:0007669"/>
    <property type="project" value="TreeGrafter"/>
</dbReference>
<evidence type="ECO:0000256" key="17">
    <source>
        <dbReference type="ARBA" id="ARBA00043896"/>
    </source>
</evidence>
<feature type="compositionally biased region" description="Polar residues" evidence="25">
    <location>
        <begin position="1182"/>
        <end position="1192"/>
    </location>
</feature>
<reference evidence="31 32" key="1">
    <citation type="submission" date="2020-10" db="EMBL/GenBank/DDBJ databases">
        <title>Pygocentrus nattereri (red-bellied piranha) genome, fPygNat1, primary haplotype.</title>
        <authorList>
            <person name="Myers G."/>
            <person name="Meyer A."/>
            <person name="Karagic N."/>
            <person name="Pippel M."/>
            <person name="Winkler S."/>
            <person name="Tracey A."/>
            <person name="Wood J."/>
            <person name="Formenti G."/>
            <person name="Howe K."/>
            <person name="Fedrigo O."/>
            <person name="Jarvis E.D."/>
        </authorList>
    </citation>
    <scope>NUCLEOTIDE SEQUENCE [LARGE SCALE GENOMIC DNA]</scope>
</reference>
<reference evidence="31" key="2">
    <citation type="submission" date="2025-08" db="UniProtKB">
        <authorList>
            <consortium name="Ensembl"/>
        </authorList>
    </citation>
    <scope>IDENTIFICATION</scope>
</reference>
<dbReference type="InterPro" id="IPR007110">
    <property type="entry name" value="Ig-like_dom"/>
</dbReference>
<keyword evidence="32" id="KW-1185">Reference proteome</keyword>
<dbReference type="PROSITE" id="PS50835">
    <property type="entry name" value="IG_LIKE"/>
    <property type="match status" value="1"/>
</dbReference>
<evidence type="ECO:0000256" key="10">
    <source>
        <dbReference type="ARBA" id="ARBA00022837"/>
    </source>
</evidence>
<evidence type="ECO:0000313" key="32">
    <source>
        <dbReference type="Proteomes" id="UP001501920"/>
    </source>
</evidence>
<feature type="compositionally biased region" description="Low complexity" evidence="25">
    <location>
        <begin position="1715"/>
        <end position="1727"/>
    </location>
</feature>
<dbReference type="SMART" id="SM00032">
    <property type="entry name" value="CCP"/>
    <property type="match status" value="1"/>
</dbReference>
<dbReference type="InterPro" id="IPR018378">
    <property type="entry name" value="C-type_lectin_CS"/>
</dbReference>
<evidence type="ECO:0000256" key="21">
    <source>
        <dbReference type="ARBA" id="ARBA00044266"/>
    </source>
</evidence>
<dbReference type="SMART" id="SM00181">
    <property type="entry name" value="EGF"/>
    <property type="match status" value="2"/>
</dbReference>
<evidence type="ECO:0000256" key="13">
    <source>
        <dbReference type="ARBA" id="ARBA00023180"/>
    </source>
</evidence>
<comment type="caution">
    <text evidence="22">Lacks conserved residue(s) required for the propagation of feature annotation.</text>
</comment>
<dbReference type="InterPro" id="IPR016187">
    <property type="entry name" value="CTDL_fold"/>
</dbReference>
<feature type="domain" description="Link" evidence="30">
    <location>
        <begin position="117"/>
        <end position="212"/>
    </location>
</feature>
<feature type="compositionally biased region" description="Low complexity" evidence="25">
    <location>
        <begin position="356"/>
        <end position="371"/>
    </location>
</feature>
<dbReference type="Ensembl" id="ENSPNAT00000067095.1">
    <property type="protein sequence ID" value="ENSPNAP00000057395.1"/>
    <property type="gene ID" value="ENSPNAG00000013363.2"/>
</dbReference>
<feature type="compositionally biased region" description="Polar residues" evidence="25">
    <location>
        <begin position="1743"/>
        <end position="1760"/>
    </location>
</feature>
<dbReference type="Proteomes" id="UP001501920">
    <property type="component" value="Chromosome 20"/>
</dbReference>
<dbReference type="GO" id="GO:0005540">
    <property type="term" value="F:hyaluronic acid binding"/>
    <property type="evidence" value="ECO:0007669"/>
    <property type="project" value="UniProtKB-KW"/>
</dbReference>
<evidence type="ECO:0000256" key="23">
    <source>
        <dbReference type="PROSITE-ProRule" id="PRU00302"/>
    </source>
</evidence>
<dbReference type="SMART" id="SM00034">
    <property type="entry name" value="CLECT"/>
    <property type="match status" value="1"/>
</dbReference>
<dbReference type="FunFam" id="2.10.70.10:FF:000003">
    <property type="entry name" value="Versican core protein"/>
    <property type="match status" value="1"/>
</dbReference>
<dbReference type="InterPro" id="IPR003599">
    <property type="entry name" value="Ig_sub"/>
</dbReference>
<accession>A0AAR2JZI0</accession>
<feature type="disulfide bond" evidence="22">
    <location>
        <begin position="2896"/>
        <end position="2905"/>
    </location>
</feature>
<keyword evidence="14" id="KW-0966">Cell projection</keyword>
<keyword evidence="8" id="KW-0430">Lectin</keyword>
<dbReference type="InterPro" id="IPR016186">
    <property type="entry name" value="C-type_lectin-like/link_sf"/>
</dbReference>
<dbReference type="Gene3D" id="3.10.100.10">
    <property type="entry name" value="Mannose-Binding Protein A, subunit A"/>
    <property type="match status" value="3"/>
</dbReference>
<feature type="compositionally biased region" description="Low complexity" evidence="25">
    <location>
        <begin position="2391"/>
        <end position="2410"/>
    </location>
</feature>
<dbReference type="Gene3D" id="2.10.70.10">
    <property type="entry name" value="Complement Module, domain 1"/>
    <property type="match status" value="1"/>
</dbReference>
<feature type="compositionally biased region" description="Basic and acidic residues" evidence="25">
    <location>
        <begin position="731"/>
        <end position="740"/>
    </location>
</feature>
<evidence type="ECO:0000259" key="28">
    <source>
        <dbReference type="PROSITE" id="PS50835"/>
    </source>
</evidence>
<evidence type="ECO:0000259" key="29">
    <source>
        <dbReference type="PROSITE" id="PS50923"/>
    </source>
</evidence>
<comment type="function">
    <text evidence="17">May play a role in intercellular signaling and in connecting cells with the extracellular matrix. May take part in the regulation of cell motility, growth and differentiation. Binds hyaluronic acid.</text>
</comment>
<feature type="compositionally biased region" description="Low complexity" evidence="25">
    <location>
        <begin position="845"/>
        <end position="860"/>
    </location>
</feature>
<feature type="region of interest" description="Disordered" evidence="25">
    <location>
        <begin position="2160"/>
        <end position="2191"/>
    </location>
</feature>
<dbReference type="GO" id="GO:0072534">
    <property type="term" value="C:perineuronal net"/>
    <property type="evidence" value="ECO:0007669"/>
    <property type="project" value="TreeGrafter"/>
</dbReference>
<dbReference type="FunFam" id="3.10.100.10:FF:000003">
    <property type="entry name" value="Versican core protein"/>
    <property type="match status" value="1"/>
</dbReference>
<dbReference type="InterPro" id="IPR050691">
    <property type="entry name" value="Hyaluronan_bind_Proteoglycan"/>
</dbReference>
<feature type="compositionally biased region" description="Polar residues" evidence="25">
    <location>
        <begin position="2726"/>
        <end position="2735"/>
    </location>
</feature>
<feature type="compositionally biased region" description="Polar residues" evidence="25">
    <location>
        <begin position="2591"/>
        <end position="2608"/>
    </location>
</feature>
<evidence type="ECO:0000256" key="11">
    <source>
        <dbReference type="ARBA" id="ARBA00022974"/>
    </source>
</evidence>
<feature type="compositionally biased region" description="Low complexity" evidence="25">
    <location>
        <begin position="1605"/>
        <end position="1657"/>
    </location>
</feature>
<evidence type="ECO:0000256" key="5">
    <source>
        <dbReference type="ARBA" id="ARBA00022536"/>
    </source>
</evidence>
<dbReference type="InterPro" id="IPR033987">
    <property type="entry name" value="CSPG_CTLD"/>
</dbReference>
<dbReference type="CDD" id="cd03520">
    <property type="entry name" value="Link_domain_CSPGs_modules_2_4"/>
    <property type="match status" value="1"/>
</dbReference>
<feature type="compositionally biased region" description="Basic and acidic residues" evidence="25">
    <location>
        <begin position="890"/>
        <end position="900"/>
    </location>
</feature>
<feature type="region of interest" description="Disordered" evidence="25">
    <location>
        <begin position="1709"/>
        <end position="1791"/>
    </location>
</feature>
<evidence type="ECO:0000256" key="15">
    <source>
        <dbReference type="ARBA" id="ARBA00023290"/>
    </source>
</evidence>
<reference evidence="31" key="3">
    <citation type="submission" date="2025-09" db="UniProtKB">
        <authorList>
            <consortium name="Ensembl"/>
        </authorList>
    </citation>
    <scope>IDENTIFICATION</scope>
</reference>
<evidence type="ECO:0000256" key="16">
    <source>
        <dbReference type="ARBA" id="ARBA00023319"/>
    </source>
</evidence>
<evidence type="ECO:0000259" key="26">
    <source>
        <dbReference type="PROSITE" id="PS50026"/>
    </source>
</evidence>
<dbReference type="PRINTS" id="PR01265">
    <property type="entry name" value="LINKMODULE"/>
</dbReference>
<feature type="region of interest" description="Disordered" evidence="25">
    <location>
        <begin position="1316"/>
        <end position="1339"/>
    </location>
</feature>
<dbReference type="Gene3D" id="2.10.25.10">
    <property type="entry name" value="Laminin"/>
    <property type="match status" value="2"/>
</dbReference>
<dbReference type="Pfam" id="PF07686">
    <property type="entry name" value="V-set"/>
    <property type="match status" value="1"/>
</dbReference>
<feature type="compositionally biased region" description="Low complexity" evidence="25">
    <location>
        <begin position="921"/>
        <end position="945"/>
    </location>
</feature>
<feature type="compositionally biased region" description="Polar residues" evidence="25">
    <location>
        <begin position="560"/>
        <end position="603"/>
    </location>
</feature>
<dbReference type="PROSITE" id="PS01241">
    <property type="entry name" value="LINK_1"/>
    <property type="match status" value="2"/>
</dbReference>
<dbReference type="PROSITE" id="PS50923">
    <property type="entry name" value="SUSHI"/>
    <property type="match status" value="1"/>
</dbReference>
<sequence length="3175" mass="340745">MRPVSGSLSGKVVLPCHFSILPTAAPNNATISDYLRIKWTKMDGDEESTVLVTQNGVIKIGQGYRNRVSVPSHPEIIGDASLTMVKLRASDAGTYRCEVLYGIEDTQDTVNLNINGVVFHYRAETSRYTLNYNEAVEACRNVGATIATADQLKAAYEDGFDQCDAGWIADQTVRYPITTPRPGCSGNMPGKPGLRSYGLRKPSETYDVYCYADKLEGEVFFAPTTRKMSFEEAKAECENQNAVLASPGQLHSAWRNGLDRCDYGWLSDGSARHPVSVPRQQCGRGLLGVRTMYRYRNQTGFPEPTMKLGAYCFKGRNLSCVLQTASVTMFTFTLTFTEKRHLDDLYKTLAQSESTSLEKTSVTESTTVLSTHDLTGDQETTKPPTTLNTSHSFTFSSTLSLTDETVKSESYHVKEAESEKPSSTITSGDIPSSLLLSTTFTSDHSTAAPISSHITTKSHFETILTTTESHMTGKPVDISHTSTASVIPIYTTVESASATHSTESIISSQKTSQSAAFSHTASESPIHSSTESVTYSTAPMLGDLHTTTESSRTSHFKTESPLSATDVKSSAIPTSSIVTEELPVSSTSSALSTKQTSTLSSHEGTTDDKPLTTPAADTEADTKYEEGSGDKLTDLPFAVHLTPSAIPTKTVSPAVDETFAAESDGTTSTSTNHTTPQSFISPATEETEGSADESDDGSGDLSSAVVLESSPPSQAPSTKHVPATKSEAVIETERTVHTTSKEASSVLPTSTLTGTVPAFTVDEVGSGDQSADIFKTVTSPMSVISDTPSGIRDKDASSSSTLLLTDVFTTDITTVPPRSDEVPLKETTSTATTSSTTAKKPVSPSARSTTIHSTSISTDTEGSADSEDDQESPLFEGSAEKASETPTTETNKDFSVRTDEAEVTYSKSTLDYSSLETATSTTLLKSQSTPTTSSSPAQTKSTASSWEPGSGDTEDAAGETEGTEDDGSADVASSHILESDPPSPPTEVVTTTKSEAVMTGSDTTDSKDQINYIFTTIPPTSVIGVTISTVKEKGTTTSSSFSQLIDSLATEADHSEISVFTSSPVTGTETSAKEILKSTSVTSLSPSSTGKTSDSHLKRISTTMNLISHIDMEGSGVSDSEGSAEDISEIPTSETNTEFYVRTDEAETSEKKSTVDHLSIESSTHSTLFKSESTSTLSSSSVQGQYITSTPEPGSGDTEGSAFENEVIEDDDSGAVLESVPPSKVPSTVVTTEKTKVLMHTSTKEVTSVLPTSTSIGLVVERDDSGDQSTVTSTPVLSSTAPTRLISEYTDMGWSAGSVTDDYKITIFTKNESDITTSDTRSPTVETTTQSIASSEDTSEVELFHNTTQFTTDHPSNNLEISTSAHDSLTTNLPTASTFTALNEVRIHTSTESMSSPSTIYQDSTDKQSTVIPSSSEIRSSMPSTRPQETKPLTSTVIIFTEEIKDEDKLFSTVTDSMTDHSTKAELITKDDRIIDADTQPSSPFAPTIITEEAAGITAVTMTPQSSSIMAEEHEGSGTDSVLYSGPELHVPFQPTTEGPGGIEMSSQPSSPSSSSSEEEKADTKPTLSMDVLGEKFSDPLKHTETVVTSQTTTHPMQTTSHIRFSTSHHTTHSSTSTSLPSRTTLHSTHSTHRPTYTTTHPAYTTTHHTITKPSHTTTDHSKAISHSISATMHTGFSTTQATFNTDRTFATEATQVVVTTKDVVSPTTMEATVSKSSTLSASFSSSSEEEGSSEGSGLDVLISTSTPHDISSAAASTPSVHLETSKETDSTADDTASATPEYGSIHLPDESTISDQTAVSKVISTTFISTDEGLVTIKSDIVGEEIDTSTTGDLTKAPEDTEKTSVKSFIGESETGTTSDVESSTHDEFSKVSPESDINKVLDYNGTAKPFVTTMQPEMQTSDSLAASMVGVETVTQFDRYTSAQTTVKHTATSMLPTRIVQKTDEVTAETDSASSEGPLLGTTIATSLLLSSTDESSGDEAIDVLSQESTTVSPTSFSDSVVSPSKKIHLSAVNLGSTSAPTISTSFLYKMTVTPKLSTDILEGEGDLLTATIPVVVPMSTSENERSSSHIGTTKETLQSTKEMLAEEEILTGSEDKLSQSTHRLELIDTSTYRPTVDDKTKTLSSSELTTVASTESGAGITLDTGESTSESFVVESKPVFSDTETTSQIESETTFESTSLPETKTSVTSSPVTLSSISFERSSVSDRIPSEVLSSTSPTQHSIVLALTTDLTDGSGEIFTNTDERHVPEITSLSEFEGSTISSTPESKKKEMTTIVPPSDEIHTIILSSVTTSALLQPYGSSTGSVSEESVSGQIEESVTPITEIPISETIDLKTSSPLMSKVSTDSESIKEHIETTTAEKLAGVVTSDATKALKDIETTSVVSFDNTSETGSTSDGESFTSSEFSTVSPMSDTEEVGYDVATKPFEESKTELSAGTTTELESETDIETTARPEMMTKHSEPERETSIETTTKSDRHGEALETNEVTAETLFGRTTWKTASPLLSTIEESSGDQVTEIISKDSTTISPTVSVSKETKSAIYSNAISAPTKITSVLSEKTVTSQPSTDIFLEGEKDNILTTYIPIVQVTTSENEEPSQQFGSTKQMPTAEEISFDSEDKLSPTTPRPKQTDVSTFRPTVEDKTKNLDVTEPTTESDTDAPLDIDGTSEPFVVESKPDFSFIKATSQFESETAFESTSLPESETSHEGPTISSSLEDNKEEASTAAPSSDEIQNNVILSQVTTSPLLPPHAPDTASVSEVTMLDEQQAVGQIEEAVTPLTEIPIQESVELTTSSPSGIQIHTDATSSSEDELDPALVQGLLPGPDVQNITPTPRVHTDLGYTVIGEAFLSVPSTGFPNLCVAVSFCFVDIHSCSNDTCLHGGTCLKMGNTNICSCPPGYSGDWCEIDIDECQENPCRNGGTCVDGLNSFTCVCLPSYTGALCDQDTETCRYGWHKFQGHCYKYIPHRRTWDAAEHECRLQGAHLASILTHEEQQFINRLGHDYQWIGLNDKMFETDFRWTDGHAVQYENWRPNQPDSFFSSGEDCVVMIWHEDGQWNDVPCNYHLTFTCKKGTVSCSQPPLVQNARTFGRMQPRYEINSLIRYQCMEGFIQRHVPTIRCRGDGSWDLPKISCMTRKCHFYHCLDKKTNKMSKYNTIYLVYIILLLSVRCFDHLK</sequence>
<comment type="subcellular location">
    <subcellularLocation>
        <location evidence="1">Cell projection</location>
        <location evidence="1">Cilium</location>
        <location evidence="1">Photoreceptor outer segment</location>
    </subcellularLocation>
    <subcellularLocation>
        <location evidence="2">Secreted</location>
        <location evidence="2">Extracellular space</location>
        <location evidence="2">Extracellular matrix</location>
        <location evidence="2">Interphotoreceptor matrix</location>
    </subcellularLocation>
</comment>
<dbReference type="GO" id="GO:0005615">
    <property type="term" value="C:extracellular space"/>
    <property type="evidence" value="ECO:0007669"/>
    <property type="project" value="TreeGrafter"/>
</dbReference>
<dbReference type="SMART" id="SM00445">
    <property type="entry name" value="LINK"/>
    <property type="match status" value="2"/>
</dbReference>